<sequence>MGGPPPPPATARTGRPRAPAVARGPVPPSCRLRASKNPIPGPSRPWLDGCCVHALLFFAVLALVLSPPPPQHLLPASAAAASVDERRRPYPCEDVARYYAGLDGLAGDELMSKLRAVVSPHSALRYKDVWDALKILDTADAHYPEASPDVIEIYSQRAVPKILAGKPDGWNREHLWPRSYGLTNGPSLTDLHNIRPADVNVNSSRGNKYYGPCASTSIRCVRPANHEAAPDTETDSERWAPPLKVRGDVSRSLMYMAATYGSDQKDGAPHLELSDSPNIQSRKMGLLSALLKWNELDPPSRSEQLRNNRVCSLYQHNRNPFVDHPEYANLIWGNSHGESSNIVRTLPKAWVNEFHYENKGKDGNEFVELMVHKALDAKDLMLVLYNGANGRMYNFLNLDNKDDFSIAGSRSSYLIYTTFIALQNGPADGIALVYKNGNRNEVLHFLSYEGSLKALDGPAKGMLSVDMMLKETDESSQQDSLGLAGNKIGDFVWRKFEGYATPGKKSLFIMATSRREPDARTNRTIRAMATGLKLTEPAQELRRARSVPSSPDRKLSPSPATSSSNACRPSSSFSNRTASSRSTFGSASSSIHGKKLQTSSSMTTAKPDNTARGKGDKSGGSSVWPPALATRSRSSKDMHRTARSLSTPQKSNLSPRPSVDKMAMPSPKQRTQKAIPGALAGEKTQVVPSVRAPGTATKKTMGVASSVPSIQRTRSVPARPVEAPKVDEQEVELLMEFDEMESISTPSIEEHLQERLPDPVELKQVDAIAYVISQDDPSKPASNHQEGTNEKVIELISEEKHEAPDNANLNGGDNADVGISRKVQVVKEAINESELKEGANETSLKEAVDGNELNEVIGGSGLHEDVNATKFTEDAIEPVLIEKQEAKENVEIVVPPKKTLKPVQGSRKDDERSNEVNEEGISKPAEERQSKVMALIGRFETAMSG</sequence>
<dbReference type="InterPro" id="IPR007346">
    <property type="entry name" value="Endonuclease-I"/>
</dbReference>
<evidence type="ECO:0000313" key="5">
    <source>
        <dbReference type="Proteomes" id="UP000032180"/>
    </source>
</evidence>
<accession>A0A0D9VFR3</accession>
<evidence type="ECO:0000256" key="1">
    <source>
        <dbReference type="ARBA" id="ARBA00022722"/>
    </source>
</evidence>
<dbReference type="PANTHER" id="PTHR33607:SF2">
    <property type="entry name" value="ENDONUCLEASE-1"/>
    <property type="match status" value="1"/>
</dbReference>
<dbReference type="GO" id="GO:0004518">
    <property type="term" value="F:nuclease activity"/>
    <property type="evidence" value="ECO:0007669"/>
    <property type="project" value="UniProtKB-KW"/>
</dbReference>
<organism evidence="4 5">
    <name type="scientific">Leersia perrieri</name>
    <dbReference type="NCBI Taxonomy" id="77586"/>
    <lineage>
        <taxon>Eukaryota</taxon>
        <taxon>Viridiplantae</taxon>
        <taxon>Streptophyta</taxon>
        <taxon>Embryophyta</taxon>
        <taxon>Tracheophyta</taxon>
        <taxon>Spermatophyta</taxon>
        <taxon>Magnoliopsida</taxon>
        <taxon>Liliopsida</taxon>
        <taxon>Poales</taxon>
        <taxon>Poaceae</taxon>
        <taxon>BOP clade</taxon>
        <taxon>Oryzoideae</taxon>
        <taxon>Oryzeae</taxon>
        <taxon>Oryzinae</taxon>
        <taxon>Leersia</taxon>
    </lineage>
</organism>
<dbReference type="STRING" id="77586.A0A0D9VFR3"/>
<feature type="compositionally biased region" description="Polar residues" evidence="3">
    <location>
        <begin position="558"/>
        <end position="569"/>
    </location>
</feature>
<reference evidence="4" key="3">
    <citation type="submission" date="2015-04" db="UniProtKB">
        <authorList>
            <consortium name="EnsemblPlants"/>
        </authorList>
    </citation>
    <scope>IDENTIFICATION</scope>
</reference>
<feature type="compositionally biased region" description="Basic and acidic residues" evidence="3">
    <location>
        <begin position="906"/>
        <end position="930"/>
    </location>
</feature>
<feature type="region of interest" description="Disordered" evidence="3">
    <location>
        <begin position="696"/>
        <end position="723"/>
    </location>
</feature>
<dbReference type="InterPro" id="IPR044925">
    <property type="entry name" value="His-Me_finger_sf"/>
</dbReference>
<evidence type="ECO:0000313" key="4">
    <source>
        <dbReference type="EnsemblPlants" id="LPERR02G12800.2"/>
    </source>
</evidence>
<evidence type="ECO:0000256" key="3">
    <source>
        <dbReference type="SAM" id="MobiDB-lite"/>
    </source>
</evidence>
<feature type="region of interest" description="Disordered" evidence="3">
    <location>
        <begin position="529"/>
        <end position="672"/>
    </location>
</feature>
<keyword evidence="2" id="KW-0378">Hydrolase</keyword>
<protein>
    <submittedName>
        <fullName evidence="4">Uncharacterized protein</fullName>
    </submittedName>
</protein>
<dbReference type="SUPFAM" id="SSF54060">
    <property type="entry name" value="His-Me finger endonucleases"/>
    <property type="match status" value="1"/>
</dbReference>
<reference evidence="5" key="2">
    <citation type="submission" date="2013-12" db="EMBL/GenBank/DDBJ databases">
        <authorList>
            <person name="Yu Y."/>
            <person name="Lee S."/>
            <person name="de Baynast K."/>
            <person name="Wissotski M."/>
            <person name="Liu L."/>
            <person name="Talag J."/>
            <person name="Goicoechea J."/>
            <person name="Angelova A."/>
            <person name="Jetty R."/>
            <person name="Kudrna D."/>
            <person name="Golser W."/>
            <person name="Rivera L."/>
            <person name="Zhang J."/>
            <person name="Wing R."/>
        </authorList>
    </citation>
    <scope>NUCLEOTIDE SEQUENCE</scope>
</reference>
<feature type="compositionally biased region" description="Polar residues" evidence="3">
    <location>
        <begin position="596"/>
        <end position="607"/>
    </location>
</feature>
<dbReference type="eggNOG" id="ENOG502QTYN">
    <property type="taxonomic scope" value="Eukaryota"/>
</dbReference>
<dbReference type="HOGENOM" id="CLU_322227_0_0_1"/>
<feature type="compositionally biased region" description="Low complexity" evidence="3">
    <location>
        <begin position="10"/>
        <end position="24"/>
    </location>
</feature>
<proteinExistence type="predicted"/>
<dbReference type="Proteomes" id="UP000032180">
    <property type="component" value="Chromosome 2"/>
</dbReference>
<feature type="compositionally biased region" description="Polar residues" evidence="3">
    <location>
        <begin position="643"/>
        <end position="655"/>
    </location>
</feature>
<evidence type="ECO:0000256" key="2">
    <source>
        <dbReference type="ARBA" id="ARBA00022801"/>
    </source>
</evidence>
<dbReference type="EnsemblPlants" id="LPERR02G12800.2">
    <property type="protein sequence ID" value="LPERR02G12800.2"/>
    <property type="gene ID" value="LPERR02G12800"/>
</dbReference>
<dbReference type="GO" id="GO:0016787">
    <property type="term" value="F:hydrolase activity"/>
    <property type="evidence" value="ECO:0007669"/>
    <property type="project" value="UniProtKB-KW"/>
</dbReference>
<keyword evidence="5" id="KW-1185">Reference proteome</keyword>
<feature type="compositionally biased region" description="Low complexity" evidence="3">
    <location>
        <begin position="570"/>
        <end position="590"/>
    </location>
</feature>
<reference evidence="4 5" key="1">
    <citation type="submission" date="2012-08" db="EMBL/GenBank/DDBJ databases">
        <title>Oryza genome evolution.</title>
        <authorList>
            <person name="Wing R.A."/>
        </authorList>
    </citation>
    <scope>NUCLEOTIDE SEQUENCE</scope>
</reference>
<name>A0A0D9VFR3_9ORYZ</name>
<feature type="region of interest" description="Disordered" evidence="3">
    <location>
        <begin position="897"/>
        <end position="930"/>
    </location>
</feature>
<keyword evidence="1" id="KW-0540">Nuclease</keyword>
<dbReference type="Gramene" id="LPERR02G12800.2">
    <property type="protein sequence ID" value="LPERR02G12800.2"/>
    <property type="gene ID" value="LPERR02G12800"/>
</dbReference>
<dbReference type="AlphaFoldDB" id="A0A0D9VFR3"/>
<dbReference type="Pfam" id="PF04231">
    <property type="entry name" value="Endonuclease_1"/>
    <property type="match status" value="1"/>
</dbReference>
<dbReference type="PANTHER" id="PTHR33607">
    <property type="entry name" value="ENDONUCLEASE-1"/>
    <property type="match status" value="1"/>
</dbReference>
<feature type="region of interest" description="Disordered" evidence="3">
    <location>
        <begin position="1"/>
        <end position="27"/>
    </location>
</feature>